<dbReference type="HAMAP" id="MF_01152">
    <property type="entry name" value="DnaJ"/>
    <property type="match status" value="1"/>
</dbReference>
<dbReference type="PATRIC" id="fig|869212.3.peg.3686"/>
<feature type="repeat" description="CXXCXGXG motif" evidence="12">
    <location>
        <begin position="193"/>
        <end position="200"/>
    </location>
</feature>
<dbReference type="InterPro" id="IPR018253">
    <property type="entry name" value="DnaJ_domain_CS"/>
</dbReference>
<gene>
    <name evidence="12" type="primary">dnaJ</name>
    <name evidence="16" type="ordered locus">Turpa_3665</name>
</gene>
<feature type="binding site" evidence="12">
    <location>
        <position position="210"/>
    </location>
    <ligand>
        <name>Zn(2+)</name>
        <dbReference type="ChEBI" id="CHEBI:29105"/>
        <label>1</label>
    </ligand>
</feature>
<keyword evidence="5 12" id="KW-0863">Zinc-finger</keyword>
<evidence type="ECO:0000256" key="12">
    <source>
        <dbReference type="HAMAP-Rule" id="MF_01152"/>
    </source>
</evidence>
<evidence type="ECO:0000259" key="15">
    <source>
        <dbReference type="PROSITE" id="PS51188"/>
    </source>
</evidence>
<keyword evidence="17" id="KW-1185">Reference proteome</keyword>
<dbReference type="InterPro" id="IPR002939">
    <property type="entry name" value="DnaJ_C"/>
</dbReference>
<feature type="domain" description="J" evidence="14">
    <location>
        <begin position="6"/>
        <end position="71"/>
    </location>
</feature>
<keyword evidence="3 12" id="KW-0479">Metal-binding</keyword>
<dbReference type="GO" id="GO:0006260">
    <property type="term" value="P:DNA replication"/>
    <property type="evidence" value="ECO:0007669"/>
    <property type="project" value="UniProtKB-KW"/>
</dbReference>
<dbReference type="InterPro" id="IPR001623">
    <property type="entry name" value="DnaJ_domain"/>
</dbReference>
<comment type="function">
    <text evidence="9 12">Participates actively in the response to hyperosmotic and heat shock by preventing the aggregation of stress-denatured proteins and by disaggregating proteins, also in an autonomous, DnaK-independent fashion. Unfolded proteins bind initially to DnaJ; upon interaction with the DnaJ-bound protein, DnaK hydrolyzes its bound ATP, resulting in the formation of a stable complex. GrpE releases ADP from DnaK; ATP binding to DnaK triggers the release of the substrate protein, thus completing the reaction cycle. Several rounds of ATP-dependent interactions between DnaJ, DnaK and GrpE are required for fully efficient folding. Also involved, together with DnaK and GrpE, in the DNA replication of plasmids through activation of initiation proteins.</text>
</comment>
<dbReference type="AlphaFoldDB" id="I4BAJ2"/>
<dbReference type="InterPro" id="IPR001305">
    <property type="entry name" value="HSP_DnaJ_Cys-rich_dom"/>
</dbReference>
<evidence type="ECO:0000313" key="16">
    <source>
        <dbReference type="EMBL" id="AFM14299.1"/>
    </source>
</evidence>
<keyword evidence="2 12" id="KW-0235">DNA replication</keyword>
<dbReference type="PANTHER" id="PTHR43096:SF48">
    <property type="entry name" value="CHAPERONE PROTEIN DNAJ"/>
    <property type="match status" value="1"/>
</dbReference>
<sequence>MAEKRDYYEVLGIAKSATLNEIKSAYRKLAMQYHPDKNPGNAEAEQKFKEATEAYEVLRDEQKRKMYDQYGHAGLGGGGAQGFGQAAYSDFSDIFSGTSFEDIFENLFSGSGFGRSRGGNSARRGSDLRYNLEITLEDVFNGKEEEIVIPREETCSDCSGSGSADGRLDTCHICGGSGQVRRSTGFFSVASTCNTCGGNGKIIKNRCKTCHGAGTVSKKRKLAIRIPAGIDMGTRLKISGEGEAGPRGGPSGDLYVVVQIRKHTTFERDGVDLAMYIDVPVTTAMLGGEVTVETLDKSKVKVKIPAGTQPDTLFRVRGKGLPYMGGQGRFGDLIAHARIEIPKSLSGKAKTLVKELETELQASGSGIFGRFK</sequence>
<dbReference type="SUPFAM" id="SSF46565">
    <property type="entry name" value="Chaperone J-domain"/>
    <property type="match status" value="1"/>
</dbReference>
<protein>
    <recommendedName>
        <fullName evidence="11 12">Chaperone protein DnaJ</fullName>
    </recommendedName>
</protein>
<comment type="similarity">
    <text evidence="10 12">Belongs to the DnaJ family.</text>
</comment>
<dbReference type="NCBIfam" id="NF008035">
    <property type="entry name" value="PRK10767.1"/>
    <property type="match status" value="1"/>
</dbReference>
<feature type="binding site" evidence="12">
    <location>
        <position position="196"/>
    </location>
    <ligand>
        <name>Zn(2+)</name>
        <dbReference type="ChEBI" id="CHEBI:29105"/>
        <label>2</label>
    </ligand>
</feature>
<evidence type="ECO:0000313" key="17">
    <source>
        <dbReference type="Proteomes" id="UP000006048"/>
    </source>
</evidence>
<reference evidence="16 17" key="1">
    <citation type="submission" date="2012-06" db="EMBL/GenBank/DDBJ databases">
        <title>The complete chromosome of genome of Turneriella parva DSM 21527.</title>
        <authorList>
            <consortium name="US DOE Joint Genome Institute (JGI-PGF)"/>
            <person name="Lucas S."/>
            <person name="Han J."/>
            <person name="Lapidus A."/>
            <person name="Bruce D."/>
            <person name="Goodwin L."/>
            <person name="Pitluck S."/>
            <person name="Peters L."/>
            <person name="Kyrpides N."/>
            <person name="Mavromatis K."/>
            <person name="Ivanova N."/>
            <person name="Mikhailova N."/>
            <person name="Chertkov O."/>
            <person name="Detter J.C."/>
            <person name="Tapia R."/>
            <person name="Han C."/>
            <person name="Land M."/>
            <person name="Hauser L."/>
            <person name="Markowitz V."/>
            <person name="Cheng J.-F."/>
            <person name="Hugenholtz P."/>
            <person name="Woyke T."/>
            <person name="Wu D."/>
            <person name="Gronow S."/>
            <person name="Wellnitz S."/>
            <person name="Brambilla E."/>
            <person name="Klenk H.-P."/>
            <person name="Eisen J.A."/>
        </authorList>
    </citation>
    <scope>NUCLEOTIDE SEQUENCE [LARGE SCALE GENOMIC DNA]</scope>
    <source>
        <strain evidence="17">ATCC BAA-1111 / DSM 21527 / NCTC 11395 / H</strain>
    </source>
</reference>
<dbReference type="GO" id="GO:0042026">
    <property type="term" value="P:protein refolding"/>
    <property type="evidence" value="ECO:0007669"/>
    <property type="project" value="TreeGrafter"/>
</dbReference>
<keyword evidence="1 12" id="KW-0963">Cytoplasm</keyword>
<dbReference type="SUPFAM" id="SSF49493">
    <property type="entry name" value="HSP40/DnaJ peptide-binding domain"/>
    <property type="match status" value="2"/>
</dbReference>
<dbReference type="GO" id="GO:0031072">
    <property type="term" value="F:heat shock protein binding"/>
    <property type="evidence" value="ECO:0007669"/>
    <property type="project" value="InterPro"/>
</dbReference>
<feature type="zinc finger region" description="CR-type" evidence="13">
    <location>
        <begin position="142"/>
        <end position="219"/>
    </location>
</feature>
<dbReference type="Pfam" id="PF00684">
    <property type="entry name" value="DnaJ_CXXCXGXG"/>
    <property type="match status" value="1"/>
</dbReference>
<keyword evidence="6 12" id="KW-0862">Zinc</keyword>
<accession>I4BAJ2</accession>
<comment type="cofactor">
    <cofactor evidence="12">
        <name>Zn(2+)</name>
        <dbReference type="ChEBI" id="CHEBI:29105"/>
    </cofactor>
    <text evidence="12">Binds 2 Zn(2+) ions per monomer.</text>
</comment>
<dbReference type="KEGG" id="tpx:Turpa_3665"/>
<dbReference type="STRING" id="869212.Turpa_3665"/>
<evidence type="ECO:0000256" key="3">
    <source>
        <dbReference type="ARBA" id="ARBA00022723"/>
    </source>
</evidence>
<evidence type="ECO:0000256" key="11">
    <source>
        <dbReference type="ARBA" id="ARBA00067609"/>
    </source>
</evidence>
<dbReference type="CDD" id="cd10719">
    <property type="entry name" value="DnaJ_zf"/>
    <property type="match status" value="1"/>
</dbReference>
<feature type="binding site" evidence="12">
    <location>
        <position position="207"/>
    </location>
    <ligand>
        <name>Zn(2+)</name>
        <dbReference type="ChEBI" id="CHEBI:29105"/>
        <label>1</label>
    </ligand>
</feature>
<dbReference type="GO" id="GO:0005524">
    <property type="term" value="F:ATP binding"/>
    <property type="evidence" value="ECO:0007669"/>
    <property type="project" value="InterPro"/>
</dbReference>
<dbReference type="Pfam" id="PF01556">
    <property type="entry name" value="DnaJ_C"/>
    <property type="match status" value="1"/>
</dbReference>
<dbReference type="Pfam" id="PF00226">
    <property type="entry name" value="DnaJ"/>
    <property type="match status" value="1"/>
</dbReference>
<comment type="subunit">
    <text evidence="12">Homodimer.</text>
</comment>
<dbReference type="FunFam" id="2.10.230.10:FF:000002">
    <property type="entry name" value="Molecular chaperone DnaJ"/>
    <property type="match status" value="1"/>
</dbReference>
<feature type="domain" description="CR-type" evidence="15">
    <location>
        <begin position="142"/>
        <end position="219"/>
    </location>
</feature>
<keyword evidence="7 12" id="KW-0346">Stress response</keyword>
<evidence type="ECO:0000256" key="6">
    <source>
        <dbReference type="ARBA" id="ARBA00022833"/>
    </source>
</evidence>
<feature type="binding site" evidence="12">
    <location>
        <position position="155"/>
    </location>
    <ligand>
        <name>Zn(2+)</name>
        <dbReference type="ChEBI" id="CHEBI:29105"/>
        <label>1</label>
    </ligand>
</feature>
<dbReference type="PROSITE" id="PS50076">
    <property type="entry name" value="DNAJ_2"/>
    <property type="match status" value="1"/>
</dbReference>
<dbReference type="InterPro" id="IPR036869">
    <property type="entry name" value="J_dom_sf"/>
</dbReference>
<feature type="binding site" evidence="12">
    <location>
        <position position="158"/>
    </location>
    <ligand>
        <name>Zn(2+)</name>
        <dbReference type="ChEBI" id="CHEBI:29105"/>
        <label>1</label>
    </ligand>
</feature>
<evidence type="ECO:0000256" key="8">
    <source>
        <dbReference type="ARBA" id="ARBA00023186"/>
    </source>
</evidence>
<dbReference type="PROSITE" id="PS00636">
    <property type="entry name" value="DNAJ_1"/>
    <property type="match status" value="1"/>
</dbReference>
<dbReference type="GO" id="GO:0051082">
    <property type="term" value="F:unfolded protein binding"/>
    <property type="evidence" value="ECO:0007669"/>
    <property type="project" value="UniProtKB-UniRule"/>
</dbReference>
<dbReference type="PROSITE" id="PS51188">
    <property type="entry name" value="ZF_CR"/>
    <property type="match status" value="1"/>
</dbReference>
<evidence type="ECO:0000256" key="7">
    <source>
        <dbReference type="ARBA" id="ARBA00023016"/>
    </source>
</evidence>
<feature type="repeat" description="CXXCXGXG motif" evidence="12">
    <location>
        <begin position="171"/>
        <end position="178"/>
    </location>
</feature>
<dbReference type="Proteomes" id="UP000006048">
    <property type="component" value="Chromosome"/>
</dbReference>
<feature type="repeat" description="CXXCXGXG motif" evidence="12">
    <location>
        <begin position="155"/>
        <end position="162"/>
    </location>
</feature>
<dbReference type="Gene3D" id="1.10.287.110">
    <property type="entry name" value="DnaJ domain"/>
    <property type="match status" value="1"/>
</dbReference>
<dbReference type="InterPro" id="IPR008971">
    <property type="entry name" value="HSP40/DnaJ_pept-bd"/>
</dbReference>
<comment type="domain">
    <text evidence="12">The J domain is necessary and sufficient to stimulate DnaK ATPase activity. Zinc center 1 plays an important role in the autonomous, DnaK-independent chaperone activity of DnaJ. Zinc center 2 is essential for interaction with DnaK and for DnaJ activity.</text>
</comment>
<feature type="binding site" evidence="12">
    <location>
        <position position="193"/>
    </location>
    <ligand>
        <name>Zn(2+)</name>
        <dbReference type="ChEBI" id="CHEBI:29105"/>
        <label>2</label>
    </ligand>
</feature>
<keyword evidence="4 12" id="KW-0677">Repeat</keyword>
<dbReference type="CDD" id="cd10747">
    <property type="entry name" value="DnaJ_C"/>
    <property type="match status" value="1"/>
</dbReference>
<evidence type="ECO:0000256" key="2">
    <source>
        <dbReference type="ARBA" id="ARBA00022705"/>
    </source>
</evidence>
<dbReference type="FunFam" id="1.10.287.110:FF:000034">
    <property type="entry name" value="Chaperone protein DnaJ"/>
    <property type="match status" value="1"/>
</dbReference>
<dbReference type="PANTHER" id="PTHR43096">
    <property type="entry name" value="DNAJ HOMOLOG 1, MITOCHONDRIAL-RELATED"/>
    <property type="match status" value="1"/>
</dbReference>
<dbReference type="OrthoDB" id="9779889at2"/>
<dbReference type="SUPFAM" id="SSF57938">
    <property type="entry name" value="DnaJ/Hsp40 cysteine-rich domain"/>
    <property type="match status" value="1"/>
</dbReference>
<organism evidence="16 17">
    <name type="scientific">Turneriella parva (strain ATCC BAA-1111 / DSM 21527 / NCTC 11395 / H)</name>
    <name type="common">Leptospira parva</name>
    <dbReference type="NCBI Taxonomy" id="869212"/>
    <lineage>
        <taxon>Bacteria</taxon>
        <taxon>Pseudomonadati</taxon>
        <taxon>Spirochaetota</taxon>
        <taxon>Spirochaetia</taxon>
        <taxon>Leptospirales</taxon>
        <taxon>Leptospiraceae</taxon>
        <taxon>Turneriella</taxon>
    </lineage>
</organism>
<dbReference type="HOGENOM" id="CLU_017633_0_7_12"/>
<dbReference type="RefSeq" id="WP_014804776.1">
    <property type="nucleotide sequence ID" value="NC_018020.1"/>
</dbReference>
<evidence type="ECO:0000256" key="5">
    <source>
        <dbReference type="ARBA" id="ARBA00022771"/>
    </source>
</evidence>
<dbReference type="FunFam" id="2.60.260.20:FF:000005">
    <property type="entry name" value="Chaperone protein dnaJ 1, mitochondrial"/>
    <property type="match status" value="1"/>
</dbReference>
<feature type="binding site" evidence="12">
    <location>
        <position position="174"/>
    </location>
    <ligand>
        <name>Zn(2+)</name>
        <dbReference type="ChEBI" id="CHEBI:29105"/>
        <label>2</label>
    </ligand>
</feature>
<dbReference type="NCBIfam" id="TIGR02349">
    <property type="entry name" value="DnaJ_bact"/>
    <property type="match status" value="1"/>
</dbReference>
<dbReference type="Gene3D" id="2.10.230.10">
    <property type="entry name" value="Heat shock protein DnaJ, cysteine-rich domain"/>
    <property type="match status" value="1"/>
</dbReference>
<dbReference type="GO" id="GO:0005737">
    <property type="term" value="C:cytoplasm"/>
    <property type="evidence" value="ECO:0007669"/>
    <property type="project" value="UniProtKB-SubCell"/>
</dbReference>
<evidence type="ECO:0000256" key="10">
    <source>
        <dbReference type="ARBA" id="ARBA00061004"/>
    </source>
</evidence>
<keyword evidence="8 12" id="KW-0143">Chaperone</keyword>
<dbReference type="GO" id="GO:0009408">
    <property type="term" value="P:response to heat"/>
    <property type="evidence" value="ECO:0007669"/>
    <property type="project" value="InterPro"/>
</dbReference>
<dbReference type="InterPro" id="IPR036410">
    <property type="entry name" value="HSP_DnaJ_Cys-rich_dom_sf"/>
</dbReference>
<feature type="repeat" description="CXXCXGXG motif" evidence="12">
    <location>
        <begin position="207"/>
        <end position="214"/>
    </location>
</feature>
<dbReference type="GO" id="GO:0008270">
    <property type="term" value="F:zinc ion binding"/>
    <property type="evidence" value="ECO:0007669"/>
    <property type="project" value="UniProtKB-UniRule"/>
</dbReference>
<dbReference type="CDD" id="cd06257">
    <property type="entry name" value="DnaJ"/>
    <property type="match status" value="1"/>
</dbReference>
<dbReference type="SMART" id="SM00271">
    <property type="entry name" value="DnaJ"/>
    <property type="match status" value="1"/>
</dbReference>
<evidence type="ECO:0000259" key="14">
    <source>
        <dbReference type="PROSITE" id="PS50076"/>
    </source>
</evidence>
<dbReference type="InterPro" id="IPR012724">
    <property type="entry name" value="DnaJ"/>
</dbReference>
<dbReference type="PRINTS" id="PR00625">
    <property type="entry name" value="JDOMAIN"/>
</dbReference>
<evidence type="ECO:0000256" key="9">
    <source>
        <dbReference type="ARBA" id="ARBA00053423"/>
    </source>
</evidence>
<proteinExistence type="inferred from homology"/>
<feature type="binding site" evidence="12">
    <location>
        <position position="171"/>
    </location>
    <ligand>
        <name>Zn(2+)</name>
        <dbReference type="ChEBI" id="CHEBI:29105"/>
        <label>2</label>
    </ligand>
</feature>
<comment type="subcellular location">
    <subcellularLocation>
        <location evidence="12">Cytoplasm</location>
    </subcellularLocation>
</comment>
<dbReference type="EMBL" id="CP002959">
    <property type="protein sequence ID" value="AFM14299.1"/>
    <property type="molecule type" value="Genomic_DNA"/>
</dbReference>
<dbReference type="Gene3D" id="2.60.260.20">
    <property type="entry name" value="Urease metallochaperone UreE, N-terminal domain"/>
    <property type="match status" value="2"/>
</dbReference>
<evidence type="ECO:0000256" key="13">
    <source>
        <dbReference type="PROSITE-ProRule" id="PRU00546"/>
    </source>
</evidence>
<evidence type="ECO:0000256" key="4">
    <source>
        <dbReference type="ARBA" id="ARBA00022737"/>
    </source>
</evidence>
<evidence type="ECO:0000256" key="1">
    <source>
        <dbReference type="ARBA" id="ARBA00022490"/>
    </source>
</evidence>
<name>I4BAJ2_TURPD</name>